<gene>
    <name evidence="4" type="ORF">VVD49_15410</name>
</gene>
<evidence type="ECO:0000259" key="3">
    <source>
        <dbReference type="Pfam" id="PF01464"/>
    </source>
</evidence>
<dbReference type="InterPro" id="IPR008258">
    <property type="entry name" value="Transglycosylase_SLT_dom_1"/>
</dbReference>
<comment type="similarity">
    <text evidence="1">Belongs to the transglycosylase Slt family.</text>
</comment>
<accession>A0ABU6K6Q6</accession>
<feature type="chain" id="PRO_5047534839" evidence="2">
    <location>
        <begin position="29"/>
        <end position="336"/>
    </location>
</feature>
<organism evidence="4 5">
    <name type="scientific">Uliginosibacterium silvisoli</name>
    <dbReference type="NCBI Taxonomy" id="3114758"/>
    <lineage>
        <taxon>Bacteria</taxon>
        <taxon>Pseudomonadati</taxon>
        <taxon>Pseudomonadota</taxon>
        <taxon>Betaproteobacteria</taxon>
        <taxon>Rhodocyclales</taxon>
        <taxon>Zoogloeaceae</taxon>
        <taxon>Uliginosibacterium</taxon>
    </lineage>
</organism>
<feature type="signal peptide" evidence="2">
    <location>
        <begin position="1"/>
        <end position="28"/>
    </location>
</feature>
<dbReference type="SMART" id="SM00671">
    <property type="entry name" value="SEL1"/>
    <property type="match status" value="2"/>
</dbReference>
<proteinExistence type="inferred from homology"/>
<keyword evidence="2" id="KW-0732">Signal</keyword>
<dbReference type="PANTHER" id="PTHR37423">
    <property type="entry name" value="SOLUBLE LYTIC MUREIN TRANSGLYCOSYLASE-RELATED"/>
    <property type="match status" value="1"/>
</dbReference>
<evidence type="ECO:0000313" key="4">
    <source>
        <dbReference type="EMBL" id="MEC5387116.1"/>
    </source>
</evidence>
<dbReference type="Gene3D" id="1.25.40.10">
    <property type="entry name" value="Tetratricopeptide repeat domain"/>
    <property type="match status" value="1"/>
</dbReference>
<dbReference type="InterPro" id="IPR011990">
    <property type="entry name" value="TPR-like_helical_dom_sf"/>
</dbReference>
<dbReference type="Pfam" id="PF01464">
    <property type="entry name" value="SLT"/>
    <property type="match status" value="1"/>
</dbReference>
<evidence type="ECO:0000256" key="2">
    <source>
        <dbReference type="SAM" id="SignalP"/>
    </source>
</evidence>
<comment type="caution">
    <text evidence="4">The sequence shown here is derived from an EMBL/GenBank/DDBJ whole genome shotgun (WGS) entry which is preliminary data.</text>
</comment>
<dbReference type="InterPro" id="IPR006597">
    <property type="entry name" value="Sel1-like"/>
</dbReference>
<dbReference type="RefSeq" id="WP_327600093.1">
    <property type="nucleotide sequence ID" value="NZ_JAYXHS010000003.1"/>
</dbReference>
<dbReference type="Proteomes" id="UP001331561">
    <property type="component" value="Unassembled WGS sequence"/>
</dbReference>
<evidence type="ECO:0000313" key="5">
    <source>
        <dbReference type="Proteomes" id="UP001331561"/>
    </source>
</evidence>
<dbReference type="CDD" id="cd00254">
    <property type="entry name" value="LT-like"/>
    <property type="match status" value="1"/>
</dbReference>
<dbReference type="Gene3D" id="1.10.530.10">
    <property type="match status" value="1"/>
</dbReference>
<dbReference type="EMBL" id="JAYXHS010000003">
    <property type="protein sequence ID" value="MEC5387116.1"/>
    <property type="molecule type" value="Genomic_DNA"/>
</dbReference>
<feature type="domain" description="Transglycosylase SLT" evidence="3">
    <location>
        <begin position="198"/>
        <end position="290"/>
    </location>
</feature>
<dbReference type="SUPFAM" id="SSF53955">
    <property type="entry name" value="Lysozyme-like"/>
    <property type="match status" value="1"/>
</dbReference>
<reference evidence="4 5" key="1">
    <citation type="submission" date="2024-01" db="EMBL/GenBank/DDBJ databases">
        <title>Uliginosibacterium soil sp. nov.</title>
        <authorList>
            <person name="Lv Y."/>
        </authorList>
    </citation>
    <scope>NUCLEOTIDE SEQUENCE [LARGE SCALE GENOMIC DNA]</scope>
    <source>
        <strain evidence="4 5">H3</strain>
    </source>
</reference>
<sequence length="336" mass="35904">MYSAPCNSLYRPLRYVRFVFALTATLQAAAVWGSDAPAVPSLSDGARAALARSYLDQGKAYEYGEGAARDPELAARYYCDAARLGDAEALYSLGWLYASGRGVVRHVGYAATLLSMAAAQGHVAAGNALRRLGEPSGEQPECMTKVATAREVSKAATGSSNATPATLDELVNADAADLDAYIAGLPANKQKIAELIRLLAPQYGINPRLALAIAVSESNLDLLARSSRGALGVMQLIPDTAARFKVRNTFDPGQNIRGGLSYLRWLLAYYRGDVLLAVAAYNAGEGAVDRFRGIPPFMETAFYVKKIYAFYKQPQHPFDATLTEPSPVVAAGIAVR</sequence>
<dbReference type="SUPFAM" id="SSF81901">
    <property type="entry name" value="HCP-like"/>
    <property type="match status" value="1"/>
</dbReference>
<dbReference type="InterPro" id="IPR023346">
    <property type="entry name" value="Lysozyme-like_dom_sf"/>
</dbReference>
<keyword evidence="5" id="KW-1185">Reference proteome</keyword>
<dbReference type="PANTHER" id="PTHR37423:SF2">
    <property type="entry name" value="MEMBRANE-BOUND LYTIC MUREIN TRANSGLYCOSYLASE C"/>
    <property type="match status" value="1"/>
</dbReference>
<evidence type="ECO:0000256" key="1">
    <source>
        <dbReference type="ARBA" id="ARBA00007734"/>
    </source>
</evidence>
<protein>
    <submittedName>
        <fullName evidence="4">Transglycosylase SLT domain-containing protein</fullName>
    </submittedName>
</protein>
<name>A0ABU6K6Q6_9RHOO</name>